<evidence type="ECO:0000259" key="4">
    <source>
        <dbReference type="Pfam" id="PF26299"/>
    </source>
</evidence>
<dbReference type="KEGG" id="spal:FM071_02345"/>
<dbReference type="Pfam" id="PF26299">
    <property type="entry name" value="MurL_N"/>
    <property type="match status" value="1"/>
</dbReference>
<dbReference type="HAMAP" id="MF_02209">
    <property type="entry name" value="MurL"/>
    <property type="match status" value="1"/>
</dbReference>
<keyword evidence="1" id="KW-0573">Peptidoglycan synthesis</keyword>
<dbReference type="UniPathway" id="UPA00219"/>
<keyword evidence="6" id="KW-1185">Reference proteome</keyword>
<sequence>MKKFNELRAQNNQFIYKSYKISKNETEISLEFHYQLKEQEQTTDFHHRLVLPKDEKIVTETNMDNIVFHIGLAEAISYYKIAVPQTFIIECGNLCESQKKWFQKLYFNGLGEFIYLNKIEVTQDDLVEFIALPTEGFAKIAVQTRENNIIPIGGGKDSLVSYELLKEAFPESLLFSMNPIVASKKILDKHPSHAIELRRELDLEKIFDFNKRGYLNGHIPFSSIVGFISIWLGLLTKTKYIVLSNESSANEENIVYNGQKINHQYSKSIEFENDFRAYVSEYITEDVEYFSFLRPLDEIHIAKLFSVEAREHFFDFRSCNVGSKKNEWCGKCPKCLFTYIMLCNYIDDATLREIFGKDMLDDPELQELFDGLSQSDAVKPFECVGTYDEVNYALSKKYNSYKKEELPYLLKNYKPQEMHYNLAVDYDGQNNLPQKFKEVLREHVERLSF</sequence>
<dbReference type="EC" id="5.1.1.23" evidence="1"/>
<dbReference type="EMBL" id="CP041406">
    <property type="protein sequence ID" value="QOP45189.1"/>
    <property type="molecule type" value="Genomic_DNA"/>
</dbReference>
<comment type="function">
    <text evidence="1">Cell wall formation. Catalyzes epimerization of the terminal L-glutamate in UDP-N-acetyl-alpha-D-muramoyl-L-alanyl-L-glutamate.</text>
</comment>
<name>A0A7M1B627_9BACT</name>
<keyword evidence="1" id="KW-0131">Cell cycle</keyword>
<dbReference type="InterPro" id="IPR043689">
    <property type="entry name" value="MurL"/>
</dbReference>
<evidence type="ECO:0000256" key="2">
    <source>
        <dbReference type="SAM" id="Phobius"/>
    </source>
</evidence>
<protein>
    <recommendedName>
        <fullName evidence="1">UDP-N-acetyl-alpha-D-muramoyl-L-alanyl-L-glutamate epimerase</fullName>
        <ecNumber evidence="1">5.1.1.23</ecNumber>
    </recommendedName>
    <alternativeName>
        <fullName evidence="1">UDP-MurNAc-L-Ala-L-Glu epimerase</fullName>
    </alternativeName>
</protein>
<accession>A0A7M1B627</accession>
<evidence type="ECO:0000259" key="3">
    <source>
        <dbReference type="Pfam" id="PF26298"/>
    </source>
</evidence>
<keyword evidence="2" id="KW-0472">Membrane</keyword>
<evidence type="ECO:0000313" key="5">
    <source>
        <dbReference type="EMBL" id="QOP45189.1"/>
    </source>
</evidence>
<dbReference type="GO" id="GO:0071555">
    <property type="term" value="P:cell wall organization"/>
    <property type="evidence" value="ECO:0007669"/>
    <property type="project" value="UniProtKB-KW"/>
</dbReference>
<proteinExistence type="inferred from homology"/>
<keyword evidence="1" id="KW-0961">Cell wall biogenesis/degradation</keyword>
<evidence type="ECO:0000256" key="1">
    <source>
        <dbReference type="HAMAP-Rule" id="MF_02209"/>
    </source>
</evidence>
<evidence type="ECO:0000313" key="6">
    <source>
        <dbReference type="Proteomes" id="UP000593580"/>
    </source>
</evidence>
<keyword evidence="1" id="KW-0132">Cell division</keyword>
<dbReference type="AlphaFoldDB" id="A0A7M1B627"/>
<dbReference type="InterPro" id="IPR058741">
    <property type="entry name" value="MurL_C"/>
</dbReference>
<comment type="similarity">
    <text evidence="1">Belongs to the MurL family.</text>
</comment>
<feature type="transmembrane region" description="Helical" evidence="2">
    <location>
        <begin position="214"/>
        <end position="234"/>
    </location>
</feature>
<feature type="domain" description="MurL N-terminal" evidence="4">
    <location>
        <begin position="9"/>
        <end position="292"/>
    </location>
</feature>
<dbReference type="GO" id="GO:0016855">
    <property type="term" value="F:racemase and epimerase activity, acting on amino acids and derivatives"/>
    <property type="evidence" value="ECO:0007669"/>
    <property type="project" value="UniProtKB-UniRule"/>
</dbReference>
<dbReference type="GO" id="GO:0051301">
    <property type="term" value="P:cell division"/>
    <property type="evidence" value="ECO:0007669"/>
    <property type="project" value="UniProtKB-KW"/>
</dbReference>
<dbReference type="Proteomes" id="UP000593580">
    <property type="component" value="Chromosome"/>
</dbReference>
<dbReference type="Pfam" id="PF26298">
    <property type="entry name" value="MurL_epimerase_C"/>
    <property type="match status" value="1"/>
</dbReference>
<keyword evidence="1" id="KW-0413">Isomerase</keyword>
<dbReference type="GO" id="GO:0009252">
    <property type="term" value="P:peptidoglycan biosynthetic process"/>
    <property type="evidence" value="ECO:0007669"/>
    <property type="project" value="UniProtKB-UniRule"/>
</dbReference>
<organism evidence="5 6">
    <name type="scientific">Sulfurimonas paralvinellae</name>
    <dbReference type="NCBI Taxonomy" id="317658"/>
    <lineage>
        <taxon>Bacteria</taxon>
        <taxon>Pseudomonadati</taxon>
        <taxon>Campylobacterota</taxon>
        <taxon>Epsilonproteobacteria</taxon>
        <taxon>Campylobacterales</taxon>
        <taxon>Sulfurimonadaceae</taxon>
        <taxon>Sulfurimonas</taxon>
    </lineage>
</organism>
<dbReference type="GO" id="GO:0005737">
    <property type="term" value="C:cytoplasm"/>
    <property type="evidence" value="ECO:0007669"/>
    <property type="project" value="UniProtKB-UniRule"/>
</dbReference>
<gene>
    <name evidence="1" type="primary">murL</name>
    <name evidence="5" type="ORF">FM071_02345</name>
</gene>
<reference evidence="5 6" key="1">
    <citation type="submission" date="2019-07" db="EMBL/GenBank/DDBJ databases">
        <title>Sulfurimonas paralvinellae sp. nov., a novel mesophilic, hydrogen- and sulfur-oxidizing chemolithoautotroph within the Epsilonproteo- bacteria isolated from a deep-sea hydrothermal vent polychaete nest, reclassification of Thiomicrospira denitrificans as Sulfurimonas denitrificans comb. nov. and emended description of the genus Sulfurimonas.</title>
        <authorList>
            <person name="Wang S."/>
            <person name="Jiang L."/>
            <person name="Shao Z."/>
        </authorList>
    </citation>
    <scope>NUCLEOTIDE SEQUENCE [LARGE SCALE GENOMIC DNA]</scope>
    <source>
        <strain evidence="5 6">GO25</strain>
    </source>
</reference>
<dbReference type="RefSeq" id="WP_193111438.1">
    <property type="nucleotide sequence ID" value="NZ_CP041406.1"/>
</dbReference>
<dbReference type="InterPro" id="IPR058740">
    <property type="entry name" value="MurL_N"/>
</dbReference>
<keyword evidence="1" id="KW-0133">Cell shape</keyword>
<feature type="domain" description="MurL C-terminal" evidence="3">
    <location>
        <begin position="317"/>
        <end position="406"/>
    </location>
</feature>
<comment type="pathway">
    <text evidence="1">Cell wall biogenesis; peptidoglycan biosynthesis.</text>
</comment>
<keyword evidence="2" id="KW-0812">Transmembrane</keyword>
<comment type="catalytic activity">
    <reaction evidence="1">
        <text>UDP-N-acetyl-alpha-D-muramoyl-L-alanyl-L-glutamate + ATP + H2O = UDP-N-acetyl-alpha-D-muramoyl-L-alanyl-D-glutamate + AMP + diphosphate + H(+)</text>
        <dbReference type="Rhea" id="RHEA:58812"/>
        <dbReference type="ChEBI" id="CHEBI:15377"/>
        <dbReference type="ChEBI" id="CHEBI:15378"/>
        <dbReference type="ChEBI" id="CHEBI:30616"/>
        <dbReference type="ChEBI" id="CHEBI:33019"/>
        <dbReference type="ChEBI" id="CHEBI:83900"/>
        <dbReference type="ChEBI" id="CHEBI:142725"/>
        <dbReference type="ChEBI" id="CHEBI:456215"/>
        <dbReference type="EC" id="5.1.1.23"/>
    </reaction>
</comment>
<dbReference type="GO" id="GO:0008360">
    <property type="term" value="P:regulation of cell shape"/>
    <property type="evidence" value="ECO:0007669"/>
    <property type="project" value="UniProtKB-KW"/>
</dbReference>
<keyword evidence="2" id="KW-1133">Transmembrane helix</keyword>